<dbReference type="AlphaFoldDB" id="A0A7V8NS98"/>
<dbReference type="InterPro" id="IPR002347">
    <property type="entry name" value="SDR_fam"/>
</dbReference>
<dbReference type="PRINTS" id="PR00080">
    <property type="entry name" value="SDRFAMILY"/>
</dbReference>
<feature type="domain" description="Ketoreductase" evidence="4">
    <location>
        <begin position="7"/>
        <end position="191"/>
    </location>
</feature>
<name>A0A7V8NS98_9BACT</name>
<comment type="caution">
    <text evidence="5">The sequence shown here is derived from an EMBL/GenBank/DDBJ whole genome shotgun (WGS) entry which is preliminary data.</text>
</comment>
<dbReference type="InterPro" id="IPR020904">
    <property type="entry name" value="Sc_DH/Rdtase_CS"/>
</dbReference>
<dbReference type="EMBL" id="JACDQQ010001564">
    <property type="protein sequence ID" value="MBA0086542.1"/>
    <property type="molecule type" value="Genomic_DNA"/>
</dbReference>
<dbReference type="InterPro" id="IPR057326">
    <property type="entry name" value="KR_dom"/>
</dbReference>
<dbReference type="Pfam" id="PF00106">
    <property type="entry name" value="adh_short"/>
    <property type="match status" value="1"/>
</dbReference>
<evidence type="ECO:0000313" key="6">
    <source>
        <dbReference type="Proteomes" id="UP000567293"/>
    </source>
</evidence>
<dbReference type="InterPro" id="IPR036291">
    <property type="entry name" value="NAD(P)-bd_dom_sf"/>
</dbReference>
<evidence type="ECO:0000259" key="4">
    <source>
        <dbReference type="SMART" id="SM00822"/>
    </source>
</evidence>
<sequence>MSFLSSGVAVVTGAGSGMGRALAEQLAAAGSALALADVDEASLLETAQILGKTGALVTTHVVDVAKEERVKAFAADARERHGRLTLLINNAGVALHGDFEEISLDDFRWLMDINFWGAVYGVRYFLPLLKHAPRAHIVNLSSVFGLIAPAGQTAYAASKFAVRGFSEALRHELEGSHVKVSCVHPGGIRTSIARRARLGERTPAVRQEQSVAQFEQWARTSPEAAAARILRGVEQGEARILIGVDAYQIDVLQRLRPASYWKLLKKKLEKVVAAAAKEPGKPSTARKP</sequence>
<accession>A0A7V8NS98</accession>
<comment type="similarity">
    <text evidence="1 3">Belongs to the short-chain dehydrogenases/reductases (SDR) family.</text>
</comment>
<dbReference type="PROSITE" id="PS00061">
    <property type="entry name" value="ADH_SHORT"/>
    <property type="match status" value="1"/>
</dbReference>
<protein>
    <submittedName>
        <fullName evidence="5">SDR family NAD(P)-dependent oxidoreductase</fullName>
    </submittedName>
</protein>
<evidence type="ECO:0000256" key="2">
    <source>
        <dbReference type="ARBA" id="ARBA00023002"/>
    </source>
</evidence>
<reference evidence="5" key="1">
    <citation type="submission" date="2020-06" db="EMBL/GenBank/DDBJ databases">
        <title>Legume-microbial interactions unlock mineral nutrients during tropical forest succession.</title>
        <authorList>
            <person name="Epihov D.Z."/>
        </authorList>
    </citation>
    <scope>NUCLEOTIDE SEQUENCE [LARGE SCALE GENOMIC DNA]</scope>
    <source>
        <strain evidence="5">Pan2503</strain>
    </source>
</reference>
<evidence type="ECO:0000313" key="5">
    <source>
        <dbReference type="EMBL" id="MBA0086542.1"/>
    </source>
</evidence>
<dbReference type="PANTHER" id="PTHR43391:SF82">
    <property type="entry name" value="OXIDOREDUCTASE SADH-RELATED"/>
    <property type="match status" value="1"/>
</dbReference>
<dbReference type="GO" id="GO:0016491">
    <property type="term" value="F:oxidoreductase activity"/>
    <property type="evidence" value="ECO:0007669"/>
    <property type="project" value="UniProtKB-KW"/>
</dbReference>
<dbReference type="PANTHER" id="PTHR43391">
    <property type="entry name" value="RETINOL DEHYDROGENASE-RELATED"/>
    <property type="match status" value="1"/>
</dbReference>
<keyword evidence="2" id="KW-0560">Oxidoreductase</keyword>
<dbReference type="Proteomes" id="UP000567293">
    <property type="component" value="Unassembled WGS sequence"/>
</dbReference>
<dbReference type="PRINTS" id="PR00081">
    <property type="entry name" value="GDHRDH"/>
</dbReference>
<organism evidence="5 6">
    <name type="scientific">Candidatus Acidiferrum panamense</name>
    <dbReference type="NCBI Taxonomy" id="2741543"/>
    <lineage>
        <taxon>Bacteria</taxon>
        <taxon>Pseudomonadati</taxon>
        <taxon>Acidobacteriota</taxon>
        <taxon>Terriglobia</taxon>
        <taxon>Candidatus Acidiferrales</taxon>
        <taxon>Candidatus Acidiferrum</taxon>
    </lineage>
</organism>
<evidence type="ECO:0000256" key="3">
    <source>
        <dbReference type="RuleBase" id="RU000363"/>
    </source>
</evidence>
<evidence type="ECO:0000256" key="1">
    <source>
        <dbReference type="ARBA" id="ARBA00006484"/>
    </source>
</evidence>
<gene>
    <name evidence="5" type="ORF">HRJ53_16300</name>
</gene>
<dbReference type="SUPFAM" id="SSF51735">
    <property type="entry name" value="NAD(P)-binding Rossmann-fold domains"/>
    <property type="match status" value="1"/>
</dbReference>
<dbReference type="SMART" id="SM00822">
    <property type="entry name" value="PKS_KR"/>
    <property type="match status" value="1"/>
</dbReference>
<proteinExistence type="inferred from homology"/>
<dbReference type="Gene3D" id="3.40.50.720">
    <property type="entry name" value="NAD(P)-binding Rossmann-like Domain"/>
    <property type="match status" value="1"/>
</dbReference>
<keyword evidence="6" id="KW-1185">Reference proteome</keyword>